<dbReference type="InterPro" id="IPR011705">
    <property type="entry name" value="BACK"/>
</dbReference>
<dbReference type="GeneID" id="101757464"/>
<feature type="domain" description="BACK" evidence="3">
    <location>
        <begin position="159"/>
        <end position="267"/>
    </location>
</feature>
<dbReference type="Gene3D" id="3.80.10.10">
    <property type="entry name" value="Ribonuclease Inhibitor"/>
    <property type="match status" value="2"/>
</dbReference>
<dbReference type="FunFam" id="3.80.10.10:FF:000456">
    <property type="entry name" value="Ubiquitin-protein ligase"/>
    <property type="match status" value="1"/>
</dbReference>
<reference evidence="4" key="2">
    <citation type="submission" date="2015-07" db="EMBL/GenBank/DDBJ databases">
        <authorList>
            <person name="Noorani M."/>
        </authorList>
    </citation>
    <scope>NUCLEOTIDE SEQUENCE</scope>
    <source>
        <strain evidence="4">Yugu1</strain>
    </source>
</reference>
<keyword evidence="6" id="KW-1185">Reference proteome</keyword>
<dbReference type="PANTHER" id="PTHR13318">
    <property type="entry name" value="PARTNER OF PAIRED, ISOFORM B-RELATED"/>
    <property type="match status" value="1"/>
</dbReference>
<dbReference type="InterPro" id="IPR011333">
    <property type="entry name" value="SKP1/BTB/POZ_sf"/>
</dbReference>
<dbReference type="eggNOG" id="KOG1947">
    <property type="taxonomic scope" value="Eukaryota"/>
</dbReference>
<dbReference type="HOGENOM" id="CLU_018220_0_0_1"/>
<dbReference type="SUPFAM" id="SSF52047">
    <property type="entry name" value="RNI-like"/>
    <property type="match status" value="2"/>
</dbReference>
<evidence type="ECO:0000256" key="2">
    <source>
        <dbReference type="ARBA" id="ARBA00004906"/>
    </source>
</evidence>
<comment type="function">
    <text evidence="1">May act as a substrate-specific adapter of an E3 ubiquitin-protein ligase complex (CUL3-RBX1-BTB) which mediates the ubiquitination and subsequent proteasomal degradation of target proteins.</text>
</comment>
<dbReference type="InterPro" id="IPR006553">
    <property type="entry name" value="Leu-rich_rpt_Cys-con_subtyp"/>
</dbReference>
<dbReference type="Gene3D" id="3.30.710.10">
    <property type="entry name" value="Potassium Channel Kv1.1, Chain A"/>
    <property type="match status" value="1"/>
</dbReference>
<dbReference type="PANTHER" id="PTHR13318:SF190">
    <property type="entry name" value="PARTNER OF PAIRED, ISOFORM B"/>
    <property type="match status" value="1"/>
</dbReference>
<dbReference type="GO" id="GO:0019005">
    <property type="term" value="C:SCF ubiquitin ligase complex"/>
    <property type="evidence" value="ECO:0000318"/>
    <property type="project" value="GO_Central"/>
</dbReference>
<proteinExistence type="predicted"/>
<dbReference type="FunFam" id="1.25.40.420:FF:000034">
    <property type="entry name" value="Os01g0968600 protein"/>
    <property type="match status" value="1"/>
</dbReference>
<dbReference type="FunCoup" id="K3XE72">
    <property type="interactions" value="957"/>
</dbReference>
<dbReference type="KEGG" id="sita:101757464"/>
<evidence type="ECO:0000259" key="3">
    <source>
        <dbReference type="SMART" id="SM00875"/>
    </source>
</evidence>
<dbReference type="Gramene" id="KQL08773">
    <property type="protein sequence ID" value="KQL08773"/>
    <property type="gene ID" value="SETIT_000189mg"/>
</dbReference>
<accession>K3XE72</accession>
<dbReference type="InterPro" id="IPR032675">
    <property type="entry name" value="LRR_dom_sf"/>
</dbReference>
<comment type="pathway">
    <text evidence="2">Protein modification; protein ubiquitination.</text>
</comment>
<dbReference type="SUPFAM" id="SSF54695">
    <property type="entry name" value="POZ domain"/>
    <property type="match status" value="1"/>
</dbReference>
<dbReference type="OMA" id="NIKGCAL"/>
<dbReference type="SMART" id="SM00875">
    <property type="entry name" value="BACK"/>
    <property type="match status" value="1"/>
</dbReference>
<dbReference type="EMBL" id="AGNK02003469">
    <property type="status" value="NOT_ANNOTATED_CDS"/>
    <property type="molecule type" value="Genomic_DNA"/>
</dbReference>
<dbReference type="EnsemblPlants" id="KQL08773">
    <property type="protein sequence ID" value="KQL08773"/>
    <property type="gene ID" value="SETIT_000189mg"/>
</dbReference>
<dbReference type="STRING" id="4555.K3XE72"/>
<name>K3XE72_SETIT</name>
<dbReference type="Proteomes" id="UP000004995">
    <property type="component" value="Unassembled WGS sequence"/>
</dbReference>
<dbReference type="GO" id="GO:0031146">
    <property type="term" value="P:SCF-dependent proteasomal ubiquitin-dependent protein catabolic process"/>
    <property type="evidence" value="ECO:0000318"/>
    <property type="project" value="GO_Central"/>
</dbReference>
<dbReference type="Gene3D" id="1.25.40.420">
    <property type="match status" value="1"/>
</dbReference>
<protein>
    <recommendedName>
        <fullName evidence="3">BACK domain-containing protein</fullName>
    </recommendedName>
</protein>
<dbReference type="OrthoDB" id="775260at2759"/>
<evidence type="ECO:0000313" key="6">
    <source>
        <dbReference type="Proteomes" id="UP000004995"/>
    </source>
</evidence>
<gene>
    <name evidence="5" type="primary">LOC101757464</name>
    <name evidence="4" type="ORF">SETIT_5G466600v2</name>
</gene>
<evidence type="ECO:0000256" key="1">
    <source>
        <dbReference type="ARBA" id="ARBA00002668"/>
    </source>
</evidence>
<dbReference type="RefSeq" id="XP_004971400.1">
    <property type="nucleotide sequence ID" value="XM_004971343.3"/>
</dbReference>
<organism evidence="5 6">
    <name type="scientific">Setaria italica</name>
    <name type="common">Foxtail millet</name>
    <name type="synonym">Panicum italicum</name>
    <dbReference type="NCBI Taxonomy" id="4555"/>
    <lineage>
        <taxon>Eukaryota</taxon>
        <taxon>Viridiplantae</taxon>
        <taxon>Streptophyta</taxon>
        <taxon>Embryophyta</taxon>
        <taxon>Tracheophyta</taxon>
        <taxon>Spermatophyta</taxon>
        <taxon>Magnoliopsida</taxon>
        <taxon>Liliopsida</taxon>
        <taxon>Poales</taxon>
        <taxon>Poaceae</taxon>
        <taxon>PACMAD clade</taxon>
        <taxon>Panicoideae</taxon>
        <taxon>Panicodae</taxon>
        <taxon>Paniceae</taxon>
        <taxon>Cenchrinae</taxon>
        <taxon>Setaria</taxon>
    </lineage>
</organism>
<evidence type="ECO:0000313" key="4">
    <source>
        <dbReference type="EMBL" id="RCV29217.1"/>
    </source>
</evidence>
<dbReference type="Pfam" id="PF07707">
    <property type="entry name" value="BACK"/>
    <property type="match status" value="1"/>
</dbReference>
<evidence type="ECO:0000313" key="5">
    <source>
        <dbReference type="EnsemblPlants" id="KQL08773"/>
    </source>
</evidence>
<dbReference type="AlphaFoldDB" id="K3XE72"/>
<sequence length="965" mass="107452">MSFAGDGEDAAVAGDPVVLEITDTSSSAESVPPSSPRPLPVAVSDLSRFDTLPSPTVAVRADRHRLIESSSYFRALLGGSFSESGREYVQLGCNLEAAVQVLRYLFEPSESCTITHGNFLLLLEGALFLAVESLLVECERWFRTMGSRTSSALVPLDFVIEVWYFAQEHGVTFVQDICPEYLAQNFAFVISRKSFNKIPYDLLCSSIECPHLTVDSEKQLCEAILYWVSENMEPCDRPNSNSVDGHLFLLSKVKICLLPLELATGIKRHWFDFGNNIVCTILNLLKDSLKTLLDAIAGGNLKGYGIRITEYSKNIVLSGCPQITTAFLYISVLPTDLDVSFKRRIVSSYTQVDHQSFILYDELEKAAKTLLFRNVRMVDLSKCPNVHFGAAIDWLKLAFPELRIFRALHCLSFHFDDLIYLLLRCPWIDEIDMTIDTSTITPNQSIVSFSSEVLGKVKQNRRRYYIPCPPYDRQLNSVFSNVSRLTLEGRNDIDDVDLVKISALKNSLSYINIRNCTMLTDDGISNFLMKCTKIHSIVLSYTSFGNRSIQTLCTTNPDHNDGHAHVMAFNMQELHLGGCKGIDAAALSQLMSIINITKFLCLRETSLTDGALCKFVGSSLEYLDVSETMVSMVSLAPVIRRNCNLNCLKTAGCRNLLFERDEVEQISGNKYGNFLQEIGSTCCLEDVEMGWGFCPIQIKDLIPSFSKVRKMTVGLGTTLAENVLHALPVICPFLESLTLRFQVISDSVVRNLLESATNLQVLCLHHCIGSLTSFSFQTKAPTLRVLRLQWVTPWITNDDLKILTDNCNLVELSLSGCKLLDSSSQEIISSGWPNLVLLHLEDCGQVTVQGVSSILNCKALEDVLLRHTGRGIGRSIIDDAIRELPLLRKLALDLCDACEEGYESPNNAEGKMIRAVRMSRCKTLRGSCLELPRGSGGASKPVHKDTVVLEWSSTRLTTTIVKERV</sequence>
<reference evidence="4 6" key="1">
    <citation type="journal article" date="2012" name="Nat. Biotechnol.">
        <title>Reference genome sequence of the model plant Setaria.</title>
        <authorList>
            <person name="Bennetzen J.L."/>
            <person name="Schmutz J."/>
            <person name="Wang H."/>
            <person name="Percifield R."/>
            <person name="Hawkins J."/>
            <person name="Pontaroli A.C."/>
            <person name="Estep M."/>
            <person name="Feng L."/>
            <person name="Vaughn J.N."/>
            <person name="Grimwood J."/>
            <person name="Jenkins J."/>
            <person name="Barry K."/>
            <person name="Lindquist E."/>
            <person name="Hellsten U."/>
            <person name="Deshpande S."/>
            <person name="Wang X."/>
            <person name="Wu X."/>
            <person name="Mitros T."/>
            <person name="Triplett J."/>
            <person name="Yang X."/>
            <person name="Ye C.Y."/>
            <person name="Mauro-Herrera M."/>
            <person name="Wang L."/>
            <person name="Li P."/>
            <person name="Sharma M."/>
            <person name="Sharma R."/>
            <person name="Ronald P.C."/>
            <person name="Panaud O."/>
            <person name="Kellogg E.A."/>
            <person name="Brutnell T.P."/>
            <person name="Doust A.N."/>
            <person name="Tuskan G.A."/>
            <person name="Rokhsar D."/>
            <person name="Devos K.M."/>
        </authorList>
    </citation>
    <scope>NUCLEOTIDE SEQUENCE [LARGE SCALE GENOMIC DNA]</scope>
    <source>
        <strain evidence="6">cv. Yugu1</strain>
        <strain evidence="4">Yugu1</strain>
    </source>
</reference>
<dbReference type="EMBL" id="CM003532">
    <property type="protein sequence ID" value="RCV29217.1"/>
    <property type="molecule type" value="Genomic_DNA"/>
</dbReference>
<dbReference type="SMART" id="SM00367">
    <property type="entry name" value="LRR_CC"/>
    <property type="match status" value="6"/>
</dbReference>
<reference evidence="5" key="3">
    <citation type="submission" date="2018-08" db="UniProtKB">
        <authorList>
            <consortium name="EnsemblPlants"/>
        </authorList>
    </citation>
    <scope>IDENTIFICATION</scope>
    <source>
        <strain evidence="5">Yugu1</strain>
    </source>
</reference>